<dbReference type="PANTHER" id="PTHR43537">
    <property type="entry name" value="TRANSCRIPTIONAL REGULATOR, GNTR FAMILY"/>
    <property type="match status" value="1"/>
</dbReference>
<dbReference type="Pfam" id="PF00392">
    <property type="entry name" value="GntR"/>
    <property type="match status" value="1"/>
</dbReference>
<dbReference type="Gene3D" id="1.10.10.10">
    <property type="entry name" value="Winged helix-like DNA-binding domain superfamily/Winged helix DNA-binding domain"/>
    <property type="match status" value="1"/>
</dbReference>
<gene>
    <name evidence="5" type="ORF">Voc01_006600</name>
</gene>
<proteinExistence type="predicted"/>
<dbReference type="InterPro" id="IPR000524">
    <property type="entry name" value="Tscrpt_reg_HTH_GntR"/>
</dbReference>
<dbReference type="InterPro" id="IPR011711">
    <property type="entry name" value="GntR_C"/>
</dbReference>
<dbReference type="AlphaFoldDB" id="A0A8J4E8Y6"/>
<dbReference type="InterPro" id="IPR036390">
    <property type="entry name" value="WH_DNA-bd_sf"/>
</dbReference>
<sequence>MSLPAFRPVSTPRAFEAILLQLKEAISAGTLRAGSRLPSERDLAVQFGVSRASVREALRVLEALGLVGTRRGADNGAVLLNEPGNAFTTVLDLLVALRHVPLADVVEFRVMLETNAVRRLASNHGSDLETLRSLLDRMADPLLDQASFHQLDASFHVTLVRSAGNRLVNLVETAADSTLRALVADVALVANDWVSVRPRLIAEHQAIYDAVAGADPALAEERTAAHIRFWGEAVIAASP</sequence>
<dbReference type="PRINTS" id="PR00035">
    <property type="entry name" value="HTHGNTR"/>
</dbReference>
<keyword evidence="6" id="KW-1185">Reference proteome</keyword>
<keyword evidence="2" id="KW-0238">DNA-binding</keyword>
<dbReference type="Gene3D" id="1.20.120.530">
    <property type="entry name" value="GntR ligand-binding domain-like"/>
    <property type="match status" value="1"/>
</dbReference>
<dbReference type="GO" id="GO:0003677">
    <property type="term" value="F:DNA binding"/>
    <property type="evidence" value="ECO:0007669"/>
    <property type="project" value="UniProtKB-KW"/>
</dbReference>
<dbReference type="InterPro" id="IPR036388">
    <property type="entry name" value="WH-like_DNA-bd_sf"/>
</dbReference>
<dbReference type="SMART" id="SM00895">
    <property type="entry name" value="FCD"/>
    <property type="match status" value="1"/>
</dbReference>
<dbReference type="Proteomes" id="UP000635606">
    <property type="component" value="Unassembled WGS sequence"/>
</dbReference>
<dbReference type="RefSeq" id="WP_203925748.1">
    <property type="nucleotide sequence ID" value="NZ_BOPH01000009.1"/>
</dbReference>
<dbReference type="PROSITE" id="PS50949">
    <property type="entry name" value="HTH_GNTR"/>
    <property type="match status" value="1"/>
</dbReference>
<evidence type="ECO:0000259" key="4">
    <source>
        <dbReference type="PROSITE" id="PS50949"/>
    </source>
</evidence>
<dbReference type="PANTHER" id="PTHR43537:SF5">
    <property type="entry name" value="UXU OPERON TRANSCRIPTIONAL REGULATOR"/>
    <property type="match status" value="1"/>
</dbReference>
<keyword evidence="1" id="KW-0805">Transcription regulation</keyword>
<evidence type="ECO:0000313" key="6">
    <source>
        <dbReference type="Proteomes" id="UP000635606"/>
    </source>
</evidence>
<dbReference type="Pfam" id="PF07729">
    <property type="entry name" value="FCD"/>
    <property type="match status" value="1"/>
</dbReference>
<accession>A0A8J4E8Y6</accession>
<dbReference type="CDD" id="cd07377">
    <property type="entry name" value="WHTH_GntR"/>
    <property type="match status" value="1"/>
</dbReference>
<feature type="domain" description="HTH gntR-type" evidence="4">
    <location>
        <begin position="12"/>
        <end position="82"/>
    </location>
</feature>
<dbReference type="SUPFAM" id="SSF46785">
    <property type="entry name" value="Winged helix' DNA-binding domain"/>
    <property type="match status" value="1"/>
</dbReference>
<reference evidence="5" key="1">
    <citation type="submission" date="2021-01" db="EMBL/GenBank/DDBJ databases">
        <title>Whole genome shotgun sequence of Virgisporangium ochraceum NBRC 16418.</title>
        <authorList>
            <person name="Komaki H."/>
            <person name="Tamura T."/>
        </authorList>
    </citation>
    <scope>NUCLEOTIDE SEQUENCE</scope>
    <source>
        <strain evidence="5">NBRC 16418</strain>
    </source>
</reference>
<keyword evidence="3" id="KW-0804">Transcription</keyword>
<dbReference type="GO" id="GO:0003700">
    <property type="term" value="F:DNA-binding transcription factor activity"/>
    <property type="evidence" value="ECO:0007669"/>
    <property type="project" value="InterPro"/>
</dbReference>
<protein>
    <submittedName>
        <fullName evidence="5">GntR family transcriptional regulator</fullName>
    </submittedName>
</protein>
<dbReference type="SUPFAM" id="SSF48008">
    <property type="entry name" value="GntR ligand-binding domain-like"/>
    <property type="match status" value="1"/>
</dbReference>
<organism evidence="5 6">
    <name type="scientific">Virgisporangium ochraceum</name>
    <dbReference type="NCBI Taxonomy" id="65505"/>
    <lineage>
        <taxon>Bacteria</taxon>
        <taxon>Bacillati</taxon>
        <taxon>Actinomycetota</taxon>
        <taxon>Actinomycetes</taxon>
        <taxon>Micromonosporales</taxon>
        <taxon>Micromonosporaceae</taxon>
        <taxon>Virgisporangium</taxon>
    </lineage>
</organism>
<evidence type="ECO:0000313" key="5">
    <source>
        <dbReference type="EMBL" id="GIJ65743.1"/>
    </source>
</evidence>
<dbReference type="InterPro" id="IPR008920">
    <property type="entry name" value="TF_FadR/GntR_C"/>
</dbReference>
<name>A0A8J4E8Y6_9ACTN</name>
<dbReference type="EMBL" id="BOPH01000009">
    <property type="protein sequence ID" value="GIJ65743.1"/>
    <property type="molecule type" value="Genomic_DNA"/>
</dbReference>
<comment type="caution">
    <text evidence="5">The sequence shown here is derived from an EMBL/GenBank/DDBJ whole genome shotgun (WGS) entry which is preliminary data.</text>
</comment>
<dbReference type="SMART" id="SM00345">
    <property type="entry name" value="HTH_GNTR"/>
    <property type="match status" value="1"/>
</dbReference>
<evidence type="ECO:0000256" key="3">
    <source>
        <dbReference type="ARBA" id="ARBA00023163"/>
    </source>
</evidence>
<evidence type="ECO:0000256" key="2">
    <source>
        <dbReference type="ARBA" id="ARBA00023125"/>
    </source>
</evidence>
<evidence type="ECO:0000256" key="1">
    <source>
        <dbReference type="ARBA" id="ARBA00023015"/>
    </source>
</evidence>